<sequence length="453" mass="48493">MKKIEKRAIMCLLLAFVLLAGVGVFSYRYVAHGDDWASYEGNRDVYAEGDLSKGRLYDINGTLLMQNTADGIIYNDDATIRRALMHITGDRDNNISTGANRAFTDELIGYDLLNGVYSLNNEGEDVTLTLDANICAVAYEALGGRNGTIGVYNYETGDIICMVSAPTYDPADPPSSPEEGSYINRFTSSTFVPGSVFKLVTAAAAIENLDDAYTWEINCTGSVSYGGQYAVTDETAHGTVDLEKALEVSCNCYFGQLAEKLGPGLLEKYVEKAGLTTSYDINGIKTAEGSFSYPDSGMNLAWTGIGQWEDMVNPCALMVYMGAIAGGGEAVLPNIVEPTSFLDNLKARLPVFGTTSRTKQMIDSSTASSLTEMMANNVVSHYGSENFPGLDSLCAKTGTAEVGNGKSPHSWFAGFLNDPSNPYAFVVLVENGGYGIDAAGSVANQVLQAIVNR</sequence>
<dbReference type="InterPro" id="IPR001460">
    <property type="entry name" value="PCN-bd_Tpept"/>
</dbReference>
<dbReference type="GO" id="GO:0005886">
    <property type="term" value="C:plasma membrane"/>
    <property type="evidence" value="ECO:0007669"/>
    <property type="project" value="TreeGrafter"/>
</dbReference>
<comment type="caution">
    <text evidence="2">The sequence shown here is derived from an EMBL/GenBank/DDBJ whole genome shotgun (WGS) entry which is preliminary data.</text>
</comment>
<organism evidence="2 3">
    <name type="scientific">Candidatus Allocopromorpha excrementipullorum</name>
    <dbReference type="NCBI Taxonomy" id="2840743"/>
    <lineage>
        <taxon>Bacteria</taxon>
        <taxon>Bacillati</taxon>
        <taxon>Bacillota</taxon>
        <taxon>Clostridia</taxon>
        <taxon>Eubacteriales</taxon>
        <taxon>Eubacteriaceae</taxon>
        <taxon>Eubacteriaceae incertae sedis</taxon>
        <taxon>Candidatus Allocopromorpha</taxon>
    </lineage>
</organism>
<accession>A0A9D1SUR1</accession>
<evidence type="ECO:0000259" key="1">
    <source>
        <dbReference type="Pfam" id="PF00905"/>
    </source>
</evidence>
<dbReference type="InterPro" id="IPR012338">
    <property type="entry name" value="Beta-lactam/transpept-like"/>
</dbReference>
<evidence type="ECO:0000313" key="2">
    <source>
        <dbReference type="EMBL" id="HIU96458.1"/>
    </source>
</evidence>
<dbReference type="GO" id="GO:0071555">
    <property type="term" value="P:cell wall organization"/>
    <property type="evidence" value="ECO:0007669"/>
    <property type="project" value="TreeGrafter"/>
</dbReference>
<dbReference type="EMBL" id="DVOB01000152">
    <property type="protein sequence ID" value="HIU96458.1"/>
    <property type="molecule type" value="Genomic_DNA"/>
</dbReference>
<dbReference type="SUPFAM" id="SSF56601">
    <property type="entry name" value="beta-lactamase/transpeptidase-like"/>
    <property type="match status" value="1"/>
</dbReference>
<proteinExistence type="predicted"/>
<dbReference type="AlphaFoldDB" id="A0A9D1SUR1"/>
<dbReference type="GO" id="GO:0071972">
    <property type="term" value="F:peptidoglycan L,D-transpeptidase activity"/>
    <property type="evidence" value="ECO:0007669"/>
    <property type="project" value="TreeGrafter"/>
</dbReference>
<dbReference type="PANTHER" id="PTHR30627:SF24">
    <property type="entry name" value="PENICILLIN-BINDING PROTEIN 4B"/>
    <property type="match status" value="1"/>
</dbReference>
<dbReference type="Gene3D" id="3.90.1310.10">
    <property type="entry name" value="Penicillin-binding protein 2a (Domain 2)"/>
    <property type="match status" value="1"/>
</dbReference>
<dbReference type="GO" id="GO:0008658">
    <property type="term" value="F:penicillin binding"/>
    <property type="evidence" value="ECO:0007669"/>
    <property type="project" value="InterPro"/>
</dbReference>
<gene>
    <name evidence="2" type="ORF">IAD25_07130</name>
</gene>
<reference evidence="2" key="2">
    <citation type="journal article" date="2021" name="PeerJ">
        <title>Extensive microbial diversity within the chicken gut microbiome revealed by metagenomics and culture.</title>
        <authorList>
            <person name="Gilroy R."/>
            <person name="Ravi A."/>
            <person name="Getino M."/>
            <person name="Pursley I."/>
            <person name="Horton D.L."/>
            <person name="Alikhan N.F."/>
            <person name="Baker D."/>
            <person name="Gharbi K."/>
            <person name="Hall N."/>
            <person name="Watson M."/>
            <person name="Adriaenssens E.M."/>
            <person name="Foster-Nyarko E."/>
            <person name="Jarju S."/>
            <person name="Secka A."/>
            <person name="Antonio M."/>
            <person name="Oren A."/>
            <person name="Chaudhuri R.R."/>
            <person name="La Ragione R."/>
            <person name="Hildebrand F."/>
            <person name="Pallen M.J."/>
        </authorList>
    </citation>
    <scope>NUCLEOTIDE SEQUENCE</scope>
    <source>
        <strain evidence="2">ChiSjej4B22-8349</strain>
    </source>
</reference>
<reference evidence="2" key="1">
    <citation type="submission" date="2020-10" db="EMBL/GenBank/DDBJ databases">
        <authorList>
            <person name="Gilroy R."/>
        </authorList>
    </citation>
    <scope>NUCLEOTIDE SEQUENCE</scope>
    <source>
        <strain evidence="2">ChiSjej4B22-8349</strain>
    </source>
</reference>
<dbReference type="PANTHER" id="PTHR30627">
    <property type="entry name" value="PEPTIDOGLYCAN D,D-TRANSPEPTIDASE"/>
    <property type="match status" value="1"/>
</dbReference>
<dbReference type="Gene3D" id="3.40.710.10">
    <property type="entry name" value="DD-peptidase/beta-lactamase superfamily"/>
    <property type="match status" value="1"/>
</dbReference>
<name>A0A9D1SUR1_9FIRM</name>
<feature type="domain" description="Penicillin-binding protein transpeptidase" evidence="1">
    <location>
        <begin position="147"/>
        <end position="448"/>
    </location>
</feature>
<protein>
    <submittedName>
        <fullName evidence="2">Penicillin-binding protein</fullName>
    </submittedName>
</protein>
<dbReference type="Proteomes" id="UP000824130">
    <property type="component" value="Unassembled WGS sequence"/>
</dbReference>
<evidence type="ECO:0000313" key="3">
    <source>
        <dbReference type="Proteomes" id="UP000824130"/>
    </source>
</evidence>
<dbReference type="InterPro" id="IPR050515">
    <property type="entry name" value="Beta-lactam/transpept"/>
</dbReference>
<dbReference type="Pfam" id="PF00905">
    <property type="entry name" value="Transpeptidase"/>
    <property type="match status" value="1"/>
</dbReference>